<evidence type="ECO:0000313" key="1">
    <source>
        <dbReference type="EMBL" id="EFX87286.1"/>
    </source>
</evidence>
<evidence type="ECO:0000313" key="2">
    <source>
        <dbReference type="Proteomes" id="UP000000305"/>
    </source>
</evidence>
<reference evidence="1 2" key="1">
    <citation type="journal article" date="2011" name="Science">
        <title>The ecoresponsive genome of Daphnia pulex.</title>
        <authorList>
            <person name="Colbourne J.K."/>
            <person name="Pfrender M.E."/>
            <person name="Gilbert D."/>
            <person name="Thomas W.K."/>
            <person name="Tucker A."/>
            <person name="Oakley T.H."/>
            <person name="Tokishita S."/>
            <person name="Aerts A."/>
            <person name="Arnold G.J."/>
            <person name="Basu M.K."/>
            <person name="Bauer D.J."/>
            <person name="Caceres C.E."/>
            <person name="Carmel L."/>
            <person name="Casola C."/>
            <person name="Choi J.H."/>
            <person name="Detter J.C."/>
            <person name="Dong Q."/>
            <person name="Dusheyko S."/>
            <person name="Eads B.D."/>
            <person name="Frohlich T."/>
            <person name="Geiler-Samerotte K.A."/>
            <person name="Gerlach D."/>
            <person name="Hatcher P."/>
            <person name="Jogdeo S."/>
            <person name="Krijgsveld J."/>
            <person name="Kriventseva E.V."/>
            <person name="Kultz D."/>
            <person name="Laforsch C."/>
            <person name="Lindquist E."/>
            <person name="Lopez J."/>
            <person name="Manak J.R."/>
            <person name="Muller J."/>
            <person name="Pangilinan J."/>
            <person name="Patwardhan R.P."/>
            <person name="Pitluck S."/>
            <person name="Pritham E.J."/>
            <person name="Rechtsteiner A."/>
            <person name="Rho M."/>
            <person name="Rogozin I.B."/>
            <person name="Sakarya O."/>
            <person name="Salamov A."/>
            <person name="Schaack S."/>
            <person name="Shapiro H."/>
            <person name="Shiga Y."/>
            <person name="Skalitzky C."/>
            <person name="Smith Z."/>
            <person name="Souvorov A."/>
            <person name="Sung W."/>
            <person name="Tang Z."/>
            <person name="Tsuchiya D."/>
            <person name="Tu H."/>
            <person name="Vos H."/>
            <person name="Wang M."/>
            <person name="Wolf Y.I."/>
            <person name="Yamagata H."/>
            <person name="Yamada T."/>
            <person name="Ye Y."/>
            <person name="Shaw J.R."/>
            <person name="Andrews J."/>
            <person name="Crease T.J."/>
            <person name="Tang H."/>
            <person name="Lucas S.M."/>
            <person name="Robertson H.M."/>
            <person name="Bork P."/>
            <person name="Koonin E.V."/>
            <person name="Zdobnov E.M."/>
            <person name="Grigoriev I.V."/>
            <person name="Lynch M."/>
            <person name="Boore J.L."/>
        </authorList>
    </citation>
    <scope>NUCLEOTIDE SEQUENCE [LARGE SCALE GENOMIC DNA]</scope>
</reference>
<proteinExistence type="predicted"/>
<dbReference type="AlphaFoldDB" id="E9FZC8"/>
<name>E9FZC8_DAPPU</name>
<dbReference type="InParanoid" id="E9FZC8"/>
<dbReference type="EMBL" id="GL732528">
    <property type="protein sequence ID" value="EFX87286.1"/>
    <property type="molecule type" value="Genomic_DNA"/>
</dbReference>
<organism evidence="1 2">
    <name type="scientific">Daphnia pulex</name>
    <name type="common">Water flea</name>
    <dbReference type="NCBI Taxonomy" id="6669"/>
    <lineage>
        <taxon>Eukaryota</taxon>
        <taxon>Metazoa</taxon>
        <taxon>Ecdysozoa</taxon>
        <taxon>Arthropoda</taxon>
        <taxon>Crustacea</taxon>
        <taxon>Branchiopoda</taxon>
        <taxon>Diplostraca</taxon>
        <taxon>Cladocera</taxon>
        <taxon>Anomopoda</taxon>
        <taxon>Daphniidae</taxon>
        <taxon>Daphnia</taxon>
    </lineage>
</organism>
<sequence>MKMSDMGVCSQYSVLSSHLSGVQQFKILCHFYLPVTQKMLNEVGPWQQERPV</sequence>
<accession>E9FZC8</accession>
<dbReference type="KEGG" id="dpx:DAPPUDRAFT_235902"/>
<dbReference type="Proteomes" id="UP000000305">
    <property type="component" value="Unassembled WGS sequence"/>
</dbReference>
<keyword evidence="2" id="KW-1185">Reference proteome</keyword>
<gene>
    <name evidence="1" type="ORF">DAPPUDRAFT_235902</name>
</gene>
<protein>
    <submittedName>
        <fullName evidence="1">Uncharacterized protein</fullName>
    </submittedName>
</protein>
<dbReference type="HOGENOM" id="CLU_3089358_0_0_1"/>